<feature type="chain" id="PRO_5032457412" description="Ribosomal RNA methyltransferase FtsJ domain-containing protein" evidence="1">
    <location>
        <begin position="28"/>
        <end position="460"/>
    </location>
</feature>
<evidence type="ECO:0000313" key="4">
    <source>
        <dbReference type="Proteomes" id="UP000626109"/>
    </source>
</evidence>
<dbReference type="SUPFAM" id="SSF53335">
    <property type="entry name" value="S-adenosyl-L-methionine-dependent methyltransferases"/>
    <property type="match status" value="1"/>
</dbReference>
<comment type="caution">
    <text evidence="3">The sequence shown here is derived from an EMBL/GenBank/DDBJ whole genome shotgun (WGS) entry which is preliminary data.</text>
</comment>
<dbReference type="GO" id="GO:0008168">
    <property type="term" value="F:methyltransferase activity"/>
    <property type="evidence" value="ECO:0007669"/>
    <property type="project" value="InterPro"/>
</dbReference>
<evidence type="ECO:0000313" key="3">
    <source>
        <dbReference type="EMBL" id="CAE8703993.1"/>
    </source>
</evidence>
<dbReference type="Pfam" id="PF01728">
    <property type="entry name" value="FtsJ"/>
    <property type="match status" value="1"/>
</dbReference>
<organism evidence="3 4">
    <name type="scientific">Polarella glacialis</name>
    <name type="common">Dinoflagellate</name>
    <dbReference type="NCBI Taxonomy" id="89957"/>
    <lineage>
        <taxon>Eukaryota</taxon>
        <taxon>Sar</taxon>
        <taxon>Alveolata</taxon>
        <taxon>Dinophyceae</taxon>
        <taxon>Suessiales</taxon>
        <taxon>Suessiaceae</taxon>
        <taxon>Polarella</taxon>
    </lineage>
</organism>
<dbReference type="InterPro" id="IPR029063">
    <property type="entry name" value="SAM-dependent_MTases_sf"/>
</dbReference>
<protein>
    <recommendedName>
        <fullName evidence="2">Ribosomal RNA methyltransferase FtsJ domain-containing protein</fullName>
    </recommendedName>
</protein>
<name>A0A813KGJ7_POLGL</name>
<dbReference type="InterPro" id="IPR002877">
    <property type="entry name" value="RNA_MeTrfase_FtsJ_dom"/>
</dbReference>
<dbReference type="EMBL" id="CAJNNW010030646">
    <property type="protein sequence ID" value="CAE8703993.1"/>
    <property type="molecule type" value="Genomic_DNA"/>
</dbReference>
<dbReference type="CDD" id="cd02440">
    <property type="entry name" value="AdoMet_MTases"/>
    <property type="match status" value="1"/>
</dbReference>
<feature type="signal peptide" evidence="1">
    <location>
        <begin position="1"/>
        <end position="27"/>
    </location>
</feature>
<dbReference type="PANTHER" id="PTHR37524">
    <property type="entry name" value="RIBOSOMAL RNA LARGE SUBUNIT METHYLTRANSFERASE M"/>
    <property type="match status" value="1"/>
</dbReference>
<dbReference type="GO" id="GO:0032259">
    <property type="term" value="P:methylation"/>
    <property type="evidence" value="ECO:0007669"/>
    <property type="project" value="InterPro"/>
</dbReference>
<keyword evidence="1" id="KW-0732">Signal</keyword>
<evidence type="ECO:0000256" key="1">
    <source>
        <dbReference type="SAM" id="SignalP"/>
    </source>
</evidence>
<dbReference type="Gene3D" id="3.40.50.150">
    <property type="entry name" value="Vaccinia Virus protein VP39"/>
    <property type="match status" value="1"/>
</dbReference>
<sequence length="460" mass="49350">MRLAVRLLPVVFAAVTVWLVGNQIVQGLQPTPSTVPLALAPWGGPRPRCVVSCGKGARPMRSVTVAAAGSPSDEQFRREGAGEAVGPKPDLILSCPPSHIQRLTEYMASLYPCEILCSRTSGKGSSMVHLLLLRCHGEPASMMQKIASDSHLAWVVQKVYCIDRDEAPQPNIQGVAQSLAKQLRAISLQPRSVEAPVVRLACFPRSQLLELAQLLEANLCEEGSAPCKLSPTGCNTVATAFLVGDLWYTGVSAAFGQNHHMANKRPAGNALSRAYFKLSEALQRAGAYVKVGDLALDAGAAPGGWTQYLSEQGCACVYAVDPAELELIPQRTEDGQPSGSVEHLCATLAEASVQLAERQREGRLPPLDVLTSDMYLGMGRSCSVVRALEEDGALSLLRPGALVVVTLKGTEVRGHSKLRFDAQLAPVVEEFKAICEGVQLFHLMANRERERTLVGFKRGG</sequence>
<accession>A0A813KGJ7</accession>
<dbReference type="Proteomes" id="UP000626109">
    <property type="component" value="Unassembled WGS sequence"/>
</dbReference>
<evidence type="ECO:0000259" key="2">
    <source>
        <dbReference type="Pfam" id="PF01728"/>
    </source>
</evidence>
<dbReference type="AlphaFoldDB" id="A0A813KGJ7"/>
<feature type="domain" description="Ribosomal RNA methyltransferase FtsJ" evidence="2">
    <location>
        <begin position="272"/>
        <end position="403"/>
    </location>
</feature>
<dbReference type="PANTHER" id="PTHR37524:SF2">
    <property type="entry name" value="RIBOSOMAL RNA METHYLTRANSFERASE FTSJ DOMAIN-CONTAINING PROTEIN"/>
    <property type="match status" value="1"/>
</dbReference>
<gene>
    <name evidence="3" type="ORF">PGLA2088_LOCUS33027</name>
</gene>
<reference evidence="3" key="1">
    <citation type="submission" date="2021-02" db="EMBL/GenBank/DDBJ databases">
        <authorList>
            <person name="Dougan E. K."/>
            <person name="Rhodes N."/>
            <person name="Thang M."/>
            <person name="Chan C."/>
        </authorList>
    </citation>
    <scope>NUCLEOTIDE SEQUENCE</scope>
</reference>
<proteinExistence type="predicted"/>